<keyword evidence="1" id="KW-0812">Transmembrane</keyword>
<protein>
    <submittedName>
        <fullName evidence="2">Uncharacterized protein</fullName>
    </submittedName>
</protein>
<keyword evidence="1" id="KW-1133">Transmembrane helix</keyword>
<evidence type="ECO:0000313" key="2">
    <source>
        <dbReference type="EMBL" id="EKN65585.1"/>
    </source>
</evidence>
<proteinExistence type="predicted"/>
<accession>K6C382</accession>
<evidence type="ECO:0000256" key="1">
    <source>
        <dbReference type="SAM" id="Phobius"/>
    </source>
</evidence>
<dbReference type="STRING" id="1117379.BABA_19516"/>
<keyword evidence="1" id="KW-0472">Membrane</keyword>
<dbReference type="AlphaFoldDB" id="K6C382"/>
<feature type="transmembrane region" description="Helical" evidence="1">
    <location>
        <begin position="12"/>
        <end position="35"/>
    </location>
</feature>
<dbReference type="Proteomes" id="UP000006316">
    <property type="component" value="Unassembled WGS sequence"/>
</dbReference>
<dbReference type="OrthoDB" id="2924197at2"/>
<feature type="transmembrane region" description="Helical" evidence="1">
    <location>
        <begin position="41"/>
        <end position="61"/>
    </location>
</feature>
<sequence>MKIYEYYRDTANLNLNGSIAALVPTIMIVTINLSIIKHRDFMLSAIPFLIYSIISFQLYLFRMRQSLEISRNLVKSGRVNQSIFEARHLLVLYMNTQFSCLHLYFPDGHLAGIVKKHRGNGWERLKPSKIYALYNYDQEVLGFFKIKGRKSSKIDVFGRNRRFLGRFEKKNLGWRKYKKELFDGLGRYVGAIEGSSTFMDEQVMDLGQQQVGRLRRGWMPLEWSPLFPEPNTPVLSLKETLSEGDKLLRMSLLINEYFIER</sequence>
<keyword evidence="3" id="KW-1185">Reference proteome</keyword>
<name>K6C382_9BACI</name>
<gene>
    <name evidence="2" type="ORF">BABA_19516</name>
</gene>
<organism evidence="2 3">
    <name type="scientific">Neobacillus bataviensis LMG 21833</name>
    <dbReference type="NCBI Taxonomy" id="1117379"/>
    <lineage>
        <taxon>Bacteria</taxon>
        <taxon>Bacillati</taxon>
        <taxon>Bacillota</taxon>
        <taxon>Bacilli</taxon>
        <taxon>Bacillales</taxon>
        <taxon>Bacillaceae</taxon>
        <taxon>Neobacillus</taxon>
    </lineage>
</organism>
<evidence type="ECO:0000313" key="3">
    <source>
        <dbReference type="Proteomes" id="UP000006316"/>
    </source>
</evidence>
<dbReference type="PATRIC" id="fig|1117379.3.peg.4043"/>
<dbReference type="EMBL" id="AJLS01000130">
    <property type="protein sequence ID" value="EKN65585.1"/>
    <property type="molecule type" value="Genomic_DNA"/>
</dbReference>
<comment type="caution">
    <text evidence="2">The sequence shown here is derived from an EMBL/GenBank/DDBJ whole genome shotgun (WGS) entry which is preliminary data.</text>
</comment>
<dbReference type="eggNOG" id="ENOG5031D2C">
    <property type="taxonomic scope" value="Bacteria"/>
</dbReference>
<reference evidence="2 3" key="1">
    <citation type="journal article" date="2012" name="Front. Microbiol.">
        <title>Redundancy and modularity in membrane-associated dissimilatory nitrate reduction in Bacillus.</title>
        <authorList>
            <person name="Heylen K."/>
            <person name="Keltjens J."/>
        </authorList>
    </citation>
    <scope>NUCLEOTIDE SEQUENCE [LARGE SCALE GENOMIC DNA]</scope>
    <source>
        <strain evidence="3">LMG 21833T</strain>
    </source>
</reference>
<dbReference type="RefSeq" id="WP_007086896.1">
    <property type="nucleotide sequence ID" value="NZ_AJLS01000130.1"/>
</dbReference>